<name>A0A6J4LXF1_9CHLR</name>
<dbReference type="AlphaFoldDB" id="A0A6J4LXF1"/>
<sequence>DPPPVDRAASSLRLERGDLCTCARVQPVPPDRSPVPRSFTMLPPSVQTCVKL</sequence>
<evidence type="ECO:0000313" key="1">
    <source>
        <dbReference type="EMBL" id="CAA9343425.1"/>
    </source>
</evidence>
<organism evidence="1">
    <name type="scientific">uncultured Chloroflexia bacterium</name>
    <dbReference type="NCBI Taxonomy" id="1672391"/>
    <lineage>
        <taxon>Bacteria</taxon>
        <taxon>Bacillati</taxon>
        <taxon>Chloroflexota</taxon>
        <taxon>Chloroflexia</taxon>
        <taxon>environmental samples</taxon>
    </lineage>
</organism>
<dbReference type="EMBL" id="CADCTR010002280">
    <property type="protein sequence ID" value="CAA9343425.1"/>
    <property type="molecule type" value="Genomic_DNA"/>
</dbReference>
<gene>
    <name evidence="1" type="ORF">AVDCRST_MAG93-6763</name>
</gene>
<proteinExistence type="predicted"/>
<protein>
    <submittedName>
        <fullName evidence="1">Uncharacterized protein</fullName>
    </submittedName>
</protein>
<feature type="non-terminal residue" evidence="1">
    <location>
        <position position="52"/>
    </location>
</feature>
<reference evidence="1" key="1">
    <citation type="submission" date="2020-02" db="EMBL/GenBank/DDBJ databases">
        <authorList>
            <person name="Meier V. D."/>
        </authorList>
    </citation>
    <scope>NUCLEOTIDE SEQUENCE</scope>
    <source>
        <strain evidence="1">AVDCRST_MAG93</strain>
    </source>
</reference>
<accession>A0A6J4LXF1</accession>
<feature type="non-terminal residue" evidence="1">
    <location>
        <position position="1"/>
    </location>
</feature>